<keyword evidence="2" id="KW-1133">Transmembrane helix</keyword>
<proteinExistence type="predicted"/>
<evidence type="ECO:0000256" key="2">
    <source>
        <dbReference type="SAM" id="Phobius"/>
    </source>
</evidence>
<keyword evidence="4" id="KW-1185">Reference proteome</keyword>
<dbReference type="Proteomes" id="UP001308776">
    <property type="component" value="Unassembled WGS sequence"/>
</dbReference>
<feature type="transmembrane region" description="Helical" evidence="2">
    <location>
        <begin position="101"/>
        <end position="119"/>
    </location>
</feature>
<dbReference type="RefSeq" id="WP_325801559.1">
    <property type="nucleotide sequence ID" value="NZ_JAQGFR010000286.1"/>
</dbReference>
<keyword evidence="1" id="KW-0175">Coiled coil</keyword>
<protein>
    <submittedName>
        <fullName evidence="3">Uncharacterized protein</fullName>
    </submittedName>
</protein>
<comment type="caution">
    <text evidence="3">The sequence shown here is derived from an EMBL/GenBank/DDBJ whole genome shotgun (WGS) entry which is preliminary data.</text>
</comment>
<evidence type="ECO:0000313" key="3">
    <source>
        <dbReference type="EMBL" id="MEB8515361.1"/>
    </source>
</evidence>
<evidence type="ECO:0000313" key="4">
    <source>
        <dbReference type="Proteomes" id="UP001308776"/>
    </source>
</evidence>
<gene>
    <name evidence="3" type="ORF">OW717_15100</name>
</gene>
<accession>A0ABU6FX85</accession>
<reference evidence="3 4" key="1">
    <citation type="submission" date="2022-11" db="EMBL/GenBank/DDBJ databases">
        <title>Comparative genomics analysis of Acidithiobacillus ferriphilus.</title>
        <authorList>
            <person name="Ma L."/>
        </authorList>
    </citation>
    <scope>NUCLEOTIDE SEQUENCE [LARGE SCALE GENOMIC DNA]</scope>
    <source>
        <strain evidence="3 4">DY15</strain>
    </source>
</reference>
<evidence type="ECO:0000256" key="1">
    <source>
        <dbReference type="SAM" id="Coils"/>
    </source>
</evidence>
<keyword evidence="2" id="KW-0472">Membrane</keyword>
<feature type="coiled-coil region" evidence="1">
    <location>
        <begin position="71"/>
        <end position="98"/>
    </location>
</feature>
<organism evidence="3 4">
    <name type="scientific">Acidithiobacillus ferriphilus</name>
    <dbReference type="NCBI Taxonomy" id="1689834"/>
    <lineage>
        <taxon>Bacteria</taxon>
        <taxon>Pseudomonadati</taxon>
        <taxon>Pseudomonadota</taxon>
        <taxon>Acidithiobacillia</taxon>
        <taxon>Acidithiobacillales</taxon>
        <taxon>Acidithiobacillaceae</taxon>
        <taxon>Acidithiobacillus</taxon>
    </lineage>
</organism>
<dbReference type="EMBL" id="JAQGFR010000286">
    <property type="protein sequence ID" value="MEB8515361.1"/>
    <property type="molecule type" value="Genomic_DNA"/>
</dbReference>
<sequence length="127" mass="14374">MSRKSVKKSKDAVRQQRAVEAKRAAGLKKLQMWVPGLKLDAARAAVSAVIGGRNAPPEPFQVAPTISPEEVEQLKKALETAKNLKDDWRRRAMIAEARRPWFWWFLALVLAGLAVWGWWPTVAGWWS</sequence>
<name>A0ABU6FX85_9PROT</name>
<keyword evidence="2" id="KW-0812">Transmembrane</keyword>